<keyword evidence="3" id="KW-0489">Methyltransferase</keyword>
<evidence type="ECO:0000313" key="4">
    <source>
        <dbReference type="Proteomes" id="UP001236507"/>
    </source>
</evidence>
<dbReference type="PANTHER" id="PTHR42998">
    <property type="entry name" value="TYPE I RESTRICTION ENZYME HINDVIIP M PROTEIN-RELATED"/>
    <property type="match status" value="1"/>
</dbReference>
<comment type="similarity">
    <text evidence="1">Belongs to the N(4)/N(6)-methyltransferase family.</text>
</comment>
<reference evidence="3 4" key="1">
    <citation type="submission" date="2023-05" db="EMBL/GenBank/DDBJ databases">
        <title>Novel species of genus Flectobacillus isolated from stream in China.</title>
        <authorList>
            <person name="Lu H."/>
        </authorList>
    </citation>
    <scope>NUCLEOTIDE SEQUENCE [LARGE SCALE GENOMIC DNA]</scope>
    <source>
        <strain evidence="3 4">KCTC 42575</strain>
    </source>
</reference>
<keyword evidence="4" id="KW-1185">Reference proteome</keyword>
<proteinExistence type="inferred from homology"/>
<dbReference type="Gene3D" id="3.40.50.150">
    <property type="entry name" value="Vaccinia Virus protein VP39"/>
    <property type="match status" value="1"/>
</dbReference>
<dbReference type="InterPro" id="IPR029063">
    <property type="entry name" value="SAM-dependent_MTases_sf"/>
</dbReference>
<organism evidence="3 4">
    <name type="scientific">Flectobacillus roseus</name>
    <dbReference type="NCBI Taxonomy" id="502259"/>
    <lineage>
        <taxon>Bacteria</taxon>
        <taxon>Pseudomonadati</taxon>
        <taxon>Bacteroidota</taxon>
        <taxon>Cytophagia</taxon>
        <taxon>Cytophagales</taxon>
        <taxon>Flectobacillaceae</taxon>
        <taxon>Flectobacillus</taxon>
    </lineage>
</organism>
<name>A0ABT6Y8J5_9BACT</name>
<protein>
    <submittedName>
        <fullName evidence="3">N-6 DNA methylase</fullName>
    </submittedName>
</protein>
<dbReference type="RefSeq" id="WP_283344736.1">
    <property type="nucleotide sequence ID" value="NZ_JASHIF010000009.1"/>
</dbReference>
<dbReference type="SUPFAM" id="SSF53335">
    <property type="entry name" value="S-adenosyl-L-methionine-dependent methyltransferases"/>
    <property type="match status" value="1"/>
</dbReference>
<accession>A0ABT6Y8J5</accession>
<dbReference type="PRINTS" id="PR00507">
    <property type="entry name" value="N12N6MTFRASE"/>
</dbReference>
<evidence type="ECO:0000313" key="3">
    <source>
        <dbReference type="EMBL" id="MDI9859875.1"/>
    </source>
</evidence>
<dbReference type="InterPro" id="IPR003356">
    <property type="entry name" value="DNA_methylase_A-5"/>
</dbReference>
<evidence type="ECO:0000259" key="2">
    <source>
        <dbReference type="Pfam" id="PF02384"/>
    </source>
</evidence>
<sequence length="258" mass="29228">MSLIQDVPKELKEFAEILDKIAYRHSSYNEVFSDFLDFTIACFLTTGDKELANRLQKKYGAEYKLFKELLQAYMSCQYGCIHSDIDWYDTLGIIYETIASRWKSSAMGQFFTPPSIVDLMVMLKQTHTTGQKQKVLDPCCGSGRMLIASHAKAPGNFQFGADIDPICTKMTAINMLVHGCVGEVSCMDSIAYEWRFGYKINTYLNSIGHPTLIKIEKFEDSYFYVKPTKAQTKVAPRGEFVPAKTEAKVLNNGQMSLF</sequence>
<dbReference type="Pfam" id="PF02384">
    <property type="entry name" value="N6_Mtase"/>
    <property type="match status" value="1"/>
</dbReference>
<dbReference type="EMBL" id="JASHIF010000009">
    <property type="protein sequence ID" value="MDI9859875.1"/>
    <property type="molecule type" value="Genomic_DNA"/>
</dbReference>
<dbReference type="GO" id="GO:0032259">
    <property type="term" value="P:methylation"/>
    <property type="evidence" value="ECO:0007669"/>
    <property type="project" value="UniProtKB-KW"/>
</dbReference>
<dbReference type="PANTHER" id="PTHR42998:SF1">
    <property type="entry name" value="TYPE I RESTRICTION ENZYME HINDI METHYLASE SUBUNIT"/>
    <property type="match status" value="1"/>
</dbReference>
<feature type="domain" description="DNA methylase adenine-specific" evidence="2">
    <location>
        <begin position="88"/>
        <end position="182"/>
    </location>
</feature>
<keyword evidence="3" id="KW-0808">Transferase</keyword>
<evidence type="ECO:0000256" key="1">
    <source>
        <dbReference type="ARBA" id="ARBA00006594"/>
    </source>
</evidence>
<dbReference type="InterPro" id="IPR052916">
    <property type="entry name" value="Type-I_RE_MTase_Subunit"/>
</dbReference>
<dbReference type="GO" id="GO:0008168">
    <property type="term" value="F:methyltransferase activity"/>
    <property type="evidence" value="ECO:0007669"/>
    <property type="project" value="UniProtKB-KW"/>
</dbReference>
<gene>
    <name evidence="3" type="ORF">QM524_11700</name>
</gene>
<dbReference type="Proteomes" id="UP001236507">
    <property type="component" value="Unassembled WGS sequence"/>
</dbReference>
<comment type="caution">
    <text evidence="3">The sequence shown here is derived from an EMBL/GenBank/DDBJ whole genome shotgun (WGS) entry which is preliminary data.</text>
</comment>